<reference evidence="1 2" key="1">
    <citation type="submission" date="2020-07" db="EMBL/GenBank/DDBJ databases">
        <authorList>
            <person name="Feng X."/>
        </authorList>
    </citation>
    <scope>NUCLEOTIDE SEQUENCE [LARGE SCALE GENOMIC DNA]</scope>
    <source>
        <strain evidence="1 2">JCM14086</strain>
    </source>
</reference>
<dbReference type="RefSeq" id="WP_185693986.1">
    <property type="nucleotide sequence ID" value="NZ_JACHVA010000126.1"/>
</dbReference>
<keyword evidence="2" id="KW-1185">Reference proteome</keyword>
<accession>A0A7X1B0S7</accession>
<organism evidence="1 2">
    <name type="scientific">Puniceicoccus vermicola</name>
    <dbReference type="NCBI Taxonomy" id="388746"/>
    <lineage>
        <taxon>Bacteria</taxon>
        <taxon>Pseudomonadati</taxon>
        <taxon>Verrucomicrobiota</taxon>
        <taxon>Opitutia</taxon>
        <taxon>Puniceicoccales</taxon>
        <taxon>Puniceicoccaceae</taxon>
        <taxon>Puniceicoccus</taxon>
    </lineage>
</organism>
<sequence length="407" mass="45600">MNSPTTLSPTLRTLPVPDRWCVHSYYSLCPYAPDGSGRMLIAGADRKTGEGEVIVLSAEGEILDRFGRHPVTPSFWHTGFWQSWSPDARFVYFQSGNDLRPSTTRRELATGKEVVVPGDMEGLPPSGEPGFSCSHSLLYAAGYGHPEKLYRPELAIVPFQERQKHGISSIDFGPPSSSELVLSTEEILRNHPQRERILEEDQRIKERLGPEEGLTLMTYCVRWNRQGTRCLFFFGNHCVDPRREEPKITSVFTADRELKEINLAVDISFDRRGVHWAWQPDGERLIGYGPRPENPGKTALAEVRYDGSGYRLLSDHHSGGHPSVSPADDNLIVTDESYGDGGAVVFISRETGEIVHRVQLPKYRGEKEDPGRNPNRVCHHPVFSHDGSRILCNSLPASDAEMVELTL</sequence>
<comment type="caution">
    <text evidence="1">The sequence shown here is derived from an EMBL/GenBank/DDBJ whole genome shotgun (WGS) entry which is preliminary data.</text>
</comment>
<dbReference type="Gene3D" id="2.130.10.10">
    <property type="entry name" value="YVTN repeat-like/Quinoprotein amine dehydrogenase"/>
    <property type="match status" value="1"/>
</dbReference>
<proteinExistence type="predicted"/>
<evidence type="ECO:0000313" key="1">
    <source>
        <dbReference type="EMBL" id="MBC2603354.1"/>
    </source>
</evidence>
<dbReference type="EMBL" id="JACHVA010000126">
    <property type="protein sequence ID" value="MBC2603354.1"/>
    <property type="molecule type" value="Genomic_DNA"/>
</dbReference>
<dbReference type="AlphaFoldDB" id="A0A7X1B0S7"/>
<gene>
    <name evidence="1" type="ORF">H5P30_16345</name>
</gene>
<dbReference type="Proteomes" id="UP000525652">
    <property type="component" value="Unassembled WGS sequence"/>
</dbReference>
<evidence type="ECO:0000313" key="2">
    <source>
        <dbReference type="Proteomes" id="UP000525652"/>
    </source>
</evidence>
<protein>
    <recommendedName>
        <fullName evidence="3">Oligogalacturonate lyase domain-containing protein</fullName>
    </recommendedName>
</protein>
<dbReference type="SUPFAM" id="SSF82171">
    <property type="entry name" value="DPP6 N-terminal domain-like"/>
    <property type="match status" value="1"/>
</dbReference>
<name>A0A7X1B0S7_9BACT</name>
<evidence type="ECO:0008006" key="3">
    <source>
        <dbReference type="Google" id="ProtNLM"/>
    </source>
</evidence>
<dbReference type="InterPro" id="IPR015943">
    <property type="entry name" value="WD40/YVTN_repeat-like_dom_sf"/>
</dbReference>